<gene>
    <name evidence="1" type="ORF">NCTC8129_02835</name>
</gene>
<organism evidence="1 2">
    <name type="scientific">Enterococcus durans</name>
    <dbReference type="NCBI Taxonomy" id="53345"/>
    <lineage>
        <taxon>Bacteria</taxon>
        <taxon>Bacillati</taxon>
        <taxon>Bacillota</taxon>
        <taxon>Bacilli</taxon>
        <taxon>Lactobacillales</taxon>
        <taxon>Enterococcaceae</taxon>
        <taxon>Enterococcus</taxon>
    </lineage>
</organism>
<dbReference type="RefSeq" id="WP_115235875.1">
    <property type="nucleotide sequence ID" value="NZ_UGIF01000002.1"/>
</dbReference>
<accession>A0A377KQE4</accession>
<reference evidence="1 2" key="1">
    <citation type="submission" date="2018-06" db="EMBL/GenBank/DDBJ databases">
        <authorList>
            <consortium name="Pathogen Informatics"/>
            <person name="Doyle S."/>
        </authorList>
    </citation>
    <scope>NUCLEOTIDE SEQUENCE [LARGE SCALE GENOMIC DNA]</scope>
    <source>
        <strain evidence="1 2">NCTC8129</strain>
    </source>
</reference>
<dbReference type="EMBL" id="UGIF01000002">
    <property type="protein sequence ID" value="STP30584.1"/>
    <property type="molecule type" value="Genomic_DNA"/>
</dbReference>
<sequence length="260" mass="29518">MLDFQSKPNIFEEMSYEEAVKWLLRQAAIHYDGSDHDAHVLATESNAGFATPETVMQARGRWLRDYKLPQKYPNILDIPPGKYATKAGWGADNPDGIEDDSFVEMMVFADHDSRKLIVAFARYSGEIYIKMTHNGEPVEGYNSLGWRRVYTTSVLFEGELRKGQSVNLPDDTFRYQTLRIHYTDGDGDFVEEVKRQRYARITKANLWNGDAGVTFIEFELTIEARKITMSNGRALDISSGNVSNPAMSNNVKITKIEGVK</sequence>
<evidence type="ECO:0000313" key="1">
    <source>
        <dbReference type="EMBL" id="STP30584.1"/>
    </source>
</evidence>
<evidence type="ECO:0000313" key="2">
    <source>
        <dbReference type="Proteomes" id="UP000254070"/>
    </source>
</evidence>
<dbReference type="Proteomes" id="UP000254070">
    <property type="component" value="Unassembled WGS sequence"/>
</dbReference>
<protein>
    <submittedName>
        <fullName evidence="1">Uncharacterized protein</fullName>
    </submittedName>
</protein>
<proteinExistence type="predicted"/>
<name>A0A377KQE4_9ENTE</name>
<dbReference type="AlphaFoldDB" id="A0A377KQE4"/>